<evidence type="ECO:0000256" key="3">
    <source>
        <dbReference type="ARBA" id="ARBA00023315"/>
    </source>
</evidence>
<evidence type="ECO:0000259" key="6">
    <source>
        <dbReference type="Pfam" id="PF00108"/>
    </source>
</evidence>
<dbReference type="Gene3D" id="3.40.47.10">
    <property type="match status" value="2"/>
</dbReference>
<dbReference type="Proteomes" id="UP000196435">
    <property type="component" value="Unassembled WGS sequence"/>
</dbReference>
<dbReference type="AlphaFoldDB" id="A0A1N6MTC8"/>
<dbReference type="PROSITE" id="PS00098">
    <property type="entry name" value="THIOLASE_1"/>
    <property type="match status" value="1"/>
</dbReference>
<reference evidence="8 11" key="3">
    <citation type="journal article" date="2017" name="Nat. Microbiol.">
        <title>Natural product diversity associated with the nematode symbionts Photorhabdus and Xenorhabdus.</title>
        <authorList>
            <person name="Tobias N.J."/>
            <person name="Wolff H."/>
            <person name="Djahanschiri B."/>
            <person name="Grundmann F."/>
            <person name="Kronenwerth M."/>
            <person name="Shi Y.M."/>
            <person name="Simonyi S."/>
            <person name="Grun P."/>
            <person name="Shapiro-Ilan D."/>
            <person name="Pidot S.J."/>
            <person name="Stinear T.P."/>
            <person name="Ebersberger I."/>
            <person name="Bode H.B."/>
        </authorList>
    </citation>
    <scope>NUCLEOTIDE SEQUENCE [LARGE SCALE GENOMIC DNA]</scope>
    <source>
        <strain evidence="8 11">DSM 16336</strain>
    </source>
</reference>
<evidence type="ECO:0000313" key="8">
    <source>
        <dbReference type="EMBL" id="PHM29444.1"/>
    </source>
</evidence>
<keyword evidence="11" id="KW-1185">Reference proteome</keyword>
<dbReference type="OrthoDB" id="9764638at2"/>
<evidence type="ECO:0000313" key="9">
    <source>
        <dbReference type="EMBL" id="SIP72044.1"/>
    </source>
</evidence>
<evidence type="ECO:0000256" key="5">
    <source>
        <dbReference type="RuleBase" id="RU003557"/>
    </source>
</evidence>
<feature type="active site" description="Acyl-thioester intermediate" evidence="4">
    <location>
        <position position="97"/>
    </location>
</feature>
<reference evidence="10" key="2">
    <citation type="submission" date="2016-12" db="EMBL/GenBank/DDBJ databases">
        <authorList>
            <person name="Gaudriault S."/>
        </authorList>
    </citation>
    <scope>NUCLEOTIDE SEQUENCE [LARGE SCALE GENOMIC DNA]</scope>
    <source>
        <strain evidence="10">HGB1681 (deposited as PTA-6826 in the American Type Culture Collection)</strain>
    </source>
</reference>
<sequence>MSHSVKFTSPKSVVVVGAARTPIGSFNGSLSKVPAHSLGATAIKAAIKQAQISEHEVDEVILGQVLTAGCGQNPARQAAFEAGLPKETTAYLVNQLCGSGLRAIILGVQQILTGQSSIVVAGGQESMSMSRHATHLRNGIKINNIDLQDTMVTDGLTDAFHSYHMGVTAENIARVMLISREEQDKFATNSQNKAESAQASGKFVDEIAPVIVQTRKGDQVIESDEFIRPGTTIESLARLKPAFAQEGSVTAGNSSGLNDGAAAVILMSEDEAQKRGLKSLLRIVSWAVTGIDPSVMGLGPISATKKALQNAGWDINELNLVEANEAFAAQAYAVVSSLELDPKIVNVNGGAIALGHPIGASGARIFVTLLYEMNRRGARRGIATLCVGGGMGLAVCVELS</sequence>
<keyword evidence="3 5" id="KW-0012">Acyltransferase</keyword>
<gene>
    <name evidence="9" type="primary">phbA</name>
    <name evidence="8" type="ORF">Xinn_03690</name>
    <name evidence="9" type="ORF">XIS1_1320011</name>
</gene>
<dbReference type="EMBL" id="NIBU01000082">
    <property type="protein sequence ID" value="PHM29444.1"/>
    <property type="molecule type" value="Genomic_DNA"/>
</dbReference>
<dbReference type="PROSITE" id="PS00737">
    <property type="entry name" value="THIOLASE_2"/>
    <property type="match status" value="1"/>
</dbReference>
<evidence type="ECO:0000313" key="11">
    <source>
        <dbReference type="Proteomes" id="UP000224871"/>
    </source>
</evidence>
<evidence type="ECO:0000256" key="1">
    <source>
        <dbReference type="ARBA" id="ARBA00010982"/>
    </source>
</evidence>
<dbReference type="PANTHER" id="PTHR18919:SF107">
    <property type="entry name" value="ACETYL-COA ACETYLTRANSFERASE, CYTOSOLIC"/>
    <property type="match status" value="1"/>
</dbReference>
<reference evidence="9" key="1">
    <citation type="submission" date="2016-12" db="EMBL/GenBank/DDBJ databases">
        <authorList>
            <person name="Song W.-J."/>
            <person name="Kurnit D.M."/>
        </authorList>
    </citation>
    <scope>NUCLEOTIDE SEQUENCE [LARGE SCALE GENOMIC DNA]</scope>
    <source>
        <strain evidence="9">HGB1681</strain>
    </source>
</reference>
<feature type="domain" description="Thiolase N-terminal" evidence="6">
    <location>
        <begin position="13"/>
        <end position="270"/>
    </location>
</feature>
<feature type="domain" description="Thiolase C-terminal" evidence="7">
    <location>
        <begin position="278"/>
        <end position="398"/>
    </location>
</feature>
<dbReference type="CDD" id="cd00751">
    <property type="entry name" value="thiolase"/>
    <property type="match status" value="1"/>
</dbReference>
<dbReference type="NCBIfam" id="TIGR01930">
    <property type="entry name" value="AcCoA-C-Actrans"/>
    <property type="match status" value="1"/>
</dbReference>
<feature type="active site" description="Proton acceptor" evidence="4">
    <location>
        <position position="386"/>
    </location>
</feature>
<evidence type="ECO:0000256" key="2">
    <source>
        <dbReference type="ARBA" id="ARBA00022679"/>
    </source>
</evidence>
<dbReference type="Proteomes" id="UP000224871">
    <property type="component" value="Unassembled WGS sequence"/>
</dbReference>
<protein>
    <submittedName>
        <fullName evidence="9">Acetyl-CoA acetyltransferase</fullName>
        <ecNumber evidence="9">2.3.1.9</ecNumber>
    </submittedName>
</protein>
<proteinExistence type="inferred from homology"/>
<dbReference type="InterPro" id="IPR020613">
    <property type="entry name" value="Thiolase_CS"/>
</dbReference>
<dbReference type="InterPro" id="IPR020616">
    <property type="entry name" value="Thiolase_N"/>
</dbReference>
<dbReference type="Pfam" id="PF02803">
    <property type="entry name" value="Thiolase_C"/>
    <property type="match status" value="1"/>
</dbReference>
<accession>A0A1N6MTC8</accession>
<keyword evidence="2 5" id="KW-0808">Transferase</keyword>
<dbReference type="PIRSF" id="PIRSF000429">
    <property type="entry name" value="Ac-CoA_Ac_transf"/>
    <property type="match status" value="1"/>
</dbReference>
<dbReference type="EMBL" id="FTLG01000038">
    <property type="protein sequence ID" value="SIP72044.1"/>
    <property type="molecule type" value="Genomic_DNA"/>
</dbReference>
<name>A0A1N6MTC8_9GAMM</name>
<dbReference type="InterPro" id="IPR020610">
    <property type="entry name" value="Thiolase_AS"/>
</dbReference>
<dbReference type="InterPro" id="IPR020617">
    <property type="entry name" value="Thiolase_C"/>
</dbReference>
<evidence type="ECO:0000259" key="7">
    <source>
        <dbReference type="Pfam" id="PF02803"/>
    </source>
</evidence>
<dbReference type="PANTHER" id="PTHR18919">
    <property type="entry name" value="ACETYL-COA C-ACYLTRANSFERASE"/>
    <property type="match status" value="1"/>
</dbReference>
<dbReference type="RefSeq" id="WP_086956570.1">
    <property type="nucleotide sequence ID" value="NZ_CAWNQC010000284.1"/>
</dbReference>
<dbReference type="InterPro" id="IPR002155">
    <property type="entry name" value="Thiolase"/>
</dbReference>
<organism evidence="9 10">
    <name type="scientific">Xenorhabdus innexi</name>
    <dbReference type="NCBI Taxonomy" id="290109"/>
    <lineage>
        <taxon>Bacteria</taxon>
        <taxon>Pseudomonadati</taxon>
        <taxon>Pseudomonadota</taxon>
        <taxon>Gammaproteobacteria</taxon>
        <taxon>Enterobacterales</taxon>
        <taxon>Morganellaceae</taxon>
        <taxon>Xenorhabdus</taxon>
    </lineage>
</organism>
<dbReference type="GO" id="GO:0044281">
    <property type="term" value="P:small molecule metabolic process"/>
    <property type="evidence" value="ECO:0007669"/>
    <property type="project" value="UniProtKB-ARBA"/>
</dbReference>
<dbReference type="GO" id="GO:0003985">
    <property type="term" value="F:acetyl-CoA C-acetyltransferase activity"/>
    <property type="evidence" value="ECO:0007669"/>
    <property type="project" value="UniProtKB-EC"/>
</dbReference>
<dbReference type="FunFam" id="3.40.47.10:FF:000010">
    <property type="entry name" value="Acetyl-CoA acetyltransferase (Thiolase)"/>
    <property type="match status" value="1"/>
</dbReference>
<dbReference type="SUPFAM" id="SSF53901">
    <property type="entry name" value="Thiolase-like"/>
    <property type="match status" value="2"/>
</dbReference>
<feature type="active site" description="Proton acceptor" evidence="4">
    <location>
        <position position="356"/>
    </location>
</feature>
<comment type="similarity">
    <text evidence="1 5">Belongs to the thiolase-like superfamily. Thiolase family.</text>
</comment>
<dbReference type="PROSITE" id="PS00099">
    <property type="entry name" value="THIOLASE_3"/>
    <property type="match status" value="1"/>
</dbReference>
<dbReference type="EC" id="2.3.1.9" evidence="9"/>
<dbReference type="InterPro" id="IPR016039">
    <property type="entry name" value="Thiolase-like"/>
</dbReference>
<dbReference type="Pfam" id="PF00108">
    <property type="entry name" value="Thiolase_N"/>
    <property type="match status" value="1"/>
</dbReference>
<dbReference type="InterPro" id="IPR020615">
    <property type="entry name" value="Thiolase_acyl_enz_int_AS"/>
</dbReference>
<evidence type="ECO:0000313" key="10">
    <source>
        <dbReference type="Proteomes" id="UP000196435"/>
    </source>
</evidence>
<evidence type="ECO:0000256" key="4">
    <source>
        <dbReference type="PIRSR" id="PIRSR000429-1"/>
    </source>
</evidence>